<evidence type="ECO:0000256" key="3">
    <source>
        <dbReference type="ARBA" id="ARBA00022553"/>
    </source>
</evidence>
<evidence type="ECO:0000313" key="13">
    <source>
        <dbReference type="EMBL" id="KAJ1724584.1"/>
    </source>
</evidence>
<dbReference type="Proteomes" id="UP001149813">
    <property type="component" value="Unassembled WGS sequence"/>
</dbReference>
<evidence type="ECO:0000256" key="10">
    <source>
        <dbReference type="RuleBase" id="RU003946"/>
    </source>
</evidence>
<feature type="signal peptide" evidence="12">
    <location>
        <begin position="1"/>
        <end position="23"/>
    </location>
</feature>
<dbReference type="GO" id="GO:0046872">
    <property type="term" value="F:metal ion binding"/>
    <property type="evidence" value="ECO:0007669"/>
    <property type="project" value="UniProtKB-KW"/>
</dbReference>
<dbReference type="Gene3D" id="3.40.720.10">
    <property type="entry name" value="Alkaline Phosphatase, subunit A"/>
    <property type="match status" value="1"/>
</dbReference>
<feature type="binding site" evidence="9">
    <location>
        <position position="43"/>
    </location>
    <ligand>
        <name>Mg(2+)</name>
        <dbReference type="ChEBI" id="CHEBI:18420"/>
    </ligand>
</feature>
<keyword evidence="6 9" id="KW-0862">Zinc</keyword>
<dbReference type="EMBL" id="JANBOJ010000027">
    <property type="protein sequence ID" value="KAJ1724584.1"/>
    <property type="molecule type" value="Genomic_DNA"/>
</dbReference>
<feature type="chain" id="PRO_5040903642" description="Alkaline phosphatase" evidence="12">
    <location>
        <begin position="24"/>
        <end position="514"/>
    </location>
</feature>
<dbReference type="PANTHER" id="PTHR11596">
    <property type="entry name" value="ALKALINE PHOSPHATASE"/>
    <property type="match status" value="1"/>
</dbReference>
<evidence type="ECO:0000256" key="6">
    <source>
        <dbReference type="ARBA" id="ARBA00022833"/>
    </source>
</evidence>
<keyword evidence="7 9" id="KW-0460">Magnesium</keyword>
<dbReference type="PROSITE" id="PS00123">
    <property type="entry name" value="ALKALINE_PHOSPHATASE"/>
    <property type="match status" value="1"/>
</dbReference>
<feature type="binding site" evidence="9">
    <location>
        <position position="144"/>
    </location>
    <ligand>
        <name>Mg(2+)</name>
        <dbReference type="ChEBI" id="CHEBI:18420"/>
    </ligand>
</feature>
<evidence type="ECO:0000256" key="8">
    <source>
        <dbReference type="PIRSR" id="PIRSR601952-1"/>
    </source>
</evidence>
<feature type="binding site" evidence="9">
    <location>
        <position position="346"/>
    </location>
    <ligand>
        <name>Zn(2+)</name>
        <dbReference type="ChEBI" id="CHEBI:29105"/>
        <label>2</label>
    </ligand>
</feature>
<gene>
    <name evidence="13" type="primary">PHO8_2</name>
    <name evidence="13" type="ORF">LPJ53_001174</name>
</gene>
<evidence type="ECO:0000256" key="5">
    <source>
        <dbReference type="ARBA" id="ARBA00022801"/>
    </source>
</evidence>
<keyword evidence="4 9" id="KW-0479">Metal-binding</keyword>
<feature type="binding site" evidence="9">
    <location>
        <position position="302"/>
    </location>
    <ligand>
        <name>Zn(2+)</name>
        <dbReference type="ChEBI" id="CHEBI:29105"/>
        <label>2</label>
    </ligand>
</feature>
<keyword evidence="12" id="KW-0732">Signal</keyword>
<evidence type="ECO:0000256" key="12">
    <source>
        <dbReference type="SAM" id="SignalP"/>
    </source>
</evidence>
<feature type="binding site" evidence="9">
    <location>
        <position position="43"/>
    </location>
    <ligand>
        <name>Zn(2+)</name>
        <dbReference type="ChEBI" id="CHEBI:29105"/>
        <label>2</label>
    </ligand>
</feature>
<dbReference type="GO" id="GO:0004035">
    <property type="term" value="F:alkaline phosphatase activity"/>
    <property type="evidence" value="ECO:0007669"/>
    <property type="project" value="UniProtKB-EC"/>
</dbReference>
<comment type="catalytic activity">
    <reaction evidence="11">
        <text>a phosphate monoester + H2O = an alcohol + phosphate</text>
        <dbReference type="Rhea" id="RHEA:15017"/>
        <dbReference type="ChEBI" id="CHEBI:15377"/>
        <dbReference type="ChEBI" id="CHEBI:30879"/>
        <dbReference type="ChEBI" id="CHEBI:43474"/>
        <dbReference type="ChEBI" id="CHEBI:67140"/>
        <dbReference type="EC" id="3.1.3.1"/>
    </reaction>
</comment>
<dbReference type="OrthoDB" id="7392499at2759"/>
<dbReference type="InterPro" id="IPR017850">
    <property type="entry name" value="Alkaline_phosphatase_core_sf"/>
</dbReference>
<keyword evidence="5 11" id="KW-0378">Hydrolase</keyword>
<evidence type="ECO:0000256" key="7">
    <source>
        <dbReference type="ARBA" id="ARBA00022842"/>
    </source>
</evidence>
<feature type="binding site" evidence="9">
    <location>
        <position position="345"/>
    </location>
    <ligand>
        <name>Zn(2+)</name>
        <dbReference type="ChEBI" id="CHEBI:29105"/>
        <label>2</label>
    </ligand>
</feature>
<name>A0A9W8CT43_9FUNG</name>
<comment type="caution">
    <text evidence="13">The sequence shown here is derived from an EMBL/GenBank/DDBJ whole genome shotgun (WGS) entry which is preliminary data.</text>
</comment>
<dbReference type="PRINTS" id="PR00113">
    <property type="entry name" value="ALKPHPHTASE"/>
</dbReference>
<keyword evidence="14" id="KW-1185">Reference proteome</keyword>
<proteinExistence type="inferred from homology"/>
<comment type="cofactor">
    <cofactor evidence="9">
        <name>Mg(2+)</name>
        <dbReference type="ChEBI" id="CHEBI:18420"/>
    </cofactor>
    <text evidence="9">Binds 1 Mg(2+) ion.</text>
</comment>
<dbReference type="Pfam" id="PF00245">
    <property type="entry name" value="Alk_phosphatase"/>
    <property type="match status" value="1"/>
</dbReference>
<evidence type="ECO:0000256" key="1">
    <source>
        <dbReference type="ARBA" id="ARBA00005984"/>
    </source>
</evidence>
<comment type="cofactor">
    <cofactor evidence="9">
        <name>Zn(2+)</name>
        <dbReference type="ChEBI" id="CHEBI:29105"/>
    </cofactor>
    <text evidence="9">Binds 2 Zn(2+) ions.</text>
</comment>
<feature type="active site" description="Phosphoserine intermediate" evidence="8">
    <location>
        <position position="93"/>
    </location>
</feature>
<dbReference type="SMART" id="SM00098">
    <property type="entry name" value="alkPPc"/>
    <property type="match status" value="1"/>
</dbReference>
<feature type="binding site" evidence="9">
    <location>
        <position position="146"/>
    </location>
    <ligand>
        <name>Mg(2+)</name>
        <dbReference type="ChEBI" id="CHEBI:18420"/>
    </ligand>
</feature>
<feature type="binding site" evidence="9">
    <location>
        <position position="297"/>
    </location>
    <ligand>
        <name>Mg(2+)</name>
        <dbReference type="ChEBI" id="CHEBI:18420"/>
    </ligand>
</feature>
<evidence type="ECO:0000256" key="4">
    <source>
        <dbReference type="ARBA" id="ARBA00022723"/>
    </source>
</evidence>
<dbReference type="SUPFAM" id="SSF53649">
    <property type="entry name" value="Alkaline phosphatase-like"/>
    <property type="match status" value="1"/>
</dbReference>
<dbReference type="AlphaFoldDB" id="A0A9W8CT43"/>
<dbReference type="InterPro" id="IPR018299">
    <property type="entry name" value="Alkaline_phosphatase_AS"/>
</dbReference>
<evidence type="ECO:0000313" key="14">
    <source>
        <dbReference type="Proteomes" id="UP001149813"/>
    </source>
</evidence>
<evidence type="ECO:0000256" key="9">
    <source>
        <dbReference type="PIRSR" id="PIRSR601952-2"/>
    </source>
</evidence>
<evidence type="ECO:0000256" key="11">
    <source>
        <dbReference type="RuleBase" id="RU003947"/>
    </source>
</evidence>
<dbReference type="Gene3D" id="1.10.60.40">
    <property type="match status" value="1"/>
</dbReference>
<keyword evidence="3" id="KW-0597">Phosphoprotein</keyword>
<dbReference type="EC" id="3.1.3.1" evidence="2 11"/>
<sequence>MAHGLWQHLLHLGLLATHWPTSASQPTAAQGASRRNLIFMISDGFGQASEGLARAYMEEQTSPQGQHSWASLLDDMLVGTTRTRSANTWVTDSAAGATAFACGRKSPNGAIGVAHEGAACATVLEAAKMAGYATGLVTTARITHATPAAFAAHARDRDMEDLIARQMLRLMPEGSPGNHSVDLMFGGGRCHFLPQGNADSCRMDGEDLWQQAEARGVKTLTTRQQFDALAADAAQAEQLPLLGLFAKSHLAYSIDRDASQPTLSEMASKALALLNHTNSSSPSSSSSATRGFFLMIEGARIDMAAHDNDPAAHLHEILEYWRTVRVVRDFVEQNPEDTLLVSTSDHETGGLTLGRDPEYLWHPQVLHPVSRSAERICGELRQTDEDALAHNVRHMVLPKHMGVGNATEAEVAAVVRAAAEEQRKCRRMVGEVVSARARLGWTTGGHTGADVGLYAFGSGSDRLHGCVDNTQVGRFLAEYLGVDGSMDELTRALAHVVTEQPGFERTVDRRMHVH</sequence>
<protein>
    <recommendedName>
        <fullName evidence="2 11">Alkaline phosphatase</fullName>
        <ecNumber evidence="2 11">3.1.3.1</ecNumber>
    </recommendedName>
</protein>
<dbReference type="CDD" id="cd16012">
    <property type="entry name" value="ALP"/>
    <property type="match status" value="1"/>
</dbReference>
<dbReference type="PANTHER" id="PTHR11596:SF5">
    <property type="entry name" value="ALKALINE PHOSPHATASE"/>
    <property type="match status" value="1"/>
</dbReference>
<feature type="binding site" evidence="9">
    <location>
        <position position="306"/>
    </location>
    <ligand>
        <name>Zn(2+)</name>
        <dbReference type="ChEBI" id="CHEBI:29105"/>
        <label>2</label>
    </ligand>
</feature>
<accession>A0A9W8CT43</accession>
<feature type="binding site" evidence="9">
    <location>
        <position position="446"/>
    </location>
    <ligand>
        <name>Zn(2+)</name>
        <dbReference type="ChEBI" id="CHEBI:29105"/>
        <label>2</label>
    </ligand>
</feature>
<comment type="similarity">
    <text evidence="1 10">Belongs to the alkaline phosphatase family.</text>
</comment>
<organism evidence="13 14">
    <name type="scientific">Coemansia erecta</name>
    <dbReference type="NCBI Taxonomy" id="147472"/>
    <lineage>
        <taxon>Eukaryota</taxon>
        <taxon>Fungi</taxon>
        <taxon>Fungi incertae sedis</taxon>
        <taxon>Zoopagomycota</taxon>
        <taxon>Kickxellomycotina</taxon>
        <taxon>Kickxellomycetes</taxon>
        <taxon>Kickxellales</taxon>
        <taxon>Kickxellaceae</taxon>
        <taxon>Coemansia</taxon>
    </lineage>
</organism>
<evidence type="ECO:0000256" key="2">
    <source>
        <dbReference type="ARBA" id="ARBA00012647"/>
    </source>
</evidence>
<reference evidence="13" key="1">
    <citation type="submission" date="2022-07" db="EMBL/GenBank/DDBJ databases">
        <title>Phylogenomic reconstructions and comparative analyses of Kickxellomycotina fungi.</title>
        <authorList>
            <person name="Reynolds N.K."/>
            <person name="Stajich J.E."/>
            <person name="Barry K."/>
            <person name="Grigoriev I.V."/>
            <person name="Crous P."/>
            <person name="Smith M.E."/>
        </authorList>
    </citation>
    <scope>NUCLEOTIDE SEQUENCE</scope>
    <source>
        <strain evidence="13">NBRC 32514</strain>
    </source>
</reference>
<dbReference type="InterPro" id="IPR001952">
    <property type="entry name" value="Alkaline_phosphatase"/>
</dbReference>
<dbReference type="GO" id="GO:0000329">
    <property type="term" value="C:fungal-type vacuole membrane"/>
    <property type="evidence" value="ECO:0007669"/>
    <property type="project" value="TreeGrafter"/>
</dbReference>